<organism evidence="1 2">
    <name type="scientific">Galerina marginata (strain CBS 339.88)</name>
    <dbReference type="NCBI Taxonomy" id="685588"/>
    <lineage>
        <taxon>Eukaryota</taxon>
        <taxon>Fungi</taxon>
        <taxon>Dikarya</taxon>
        <taxon>Basidiomycota</taxon>
        <taxon>Agaricomycotina</taxon>
        <taxon>Agaricomycetes</taxon>
        <taxon>Agaricomycetidae</taxon>
        <taxon>Agaricales</taxon>
        <taxon>Agaricineae</taxon>
        <taxon>Strophariaceae</taxon>
        <taxon>Galerina</taxon>
    </lineage>
</organism>
<name>A0A067TMV0_GALM3</name>
<gene>
    <name evidence="1" type="ORF">GALMADRAFT_133808</name>
</gene>
<proteinExistence type="predicted"/>
<protein>
    <submittedName>
        <fullName evidence="1">Uncharacterized protein</fullName>
    </submittedName>
</protein>
<dbReference type="AlphaFoldDB" id="A0A067TMV0"/>
<dbReference type="InterPro" id="IPR036047">
    <property type="entry name" value="F-box-like_dom_sf"/>
</dbReference>
<dbReference type="Proteomes" id="UP000027222">
    <property type="component" value="Unassembled WGS sequence"/>
</dbReference>
<dbReference type="HOGENOM" id="CLU_030662_0_0_1"/>
<reference evidence="2" key="1">
    <citation type="journal article" date="2014" name="Proc. Natl. Acad. Sci. U.S.A.">
        <title>Extensive sampling of basidiomycete genomes demonstrates inadequacy of the white-rot/brown-rot paradigm for wood decay fungi.</title>
        <authorList>
            <person name="Riley R."/>
            <person name="Salamov A.A."/>
            <person name="Brown D.W."/>
            <person name="Nagy L.G."/>
            <person name="Floudas D."/>
            <person name="Held B.W."/>
            <person name="Levasseur A."/>
            <person name="Lombard V."/>
            <person name="Morin E."/>
            <person name="Otillar R."/>
            <person name="Lindquist E.A."/>
            <person name="Sun H."/>
            <person name="LaButti K.M."/>
            <person name="Schmutz J."/>
            <person name="Jabbour D."/>
            <person name="Luo H."/>
            <person name="Baker S.E."/>
            <person name="Pisabarro A.G."/>
            <person name="Walton J.D."/>
            <person name="Blanchette R.A."/>
            <person name="Henrissat B."/>
            <person name="Martin F."/>
            <person name="Cullen D."/>
            <person name="Hibbett D.S."/>
            <person name="Grigoriev I.V."/>
        </authorList>
    </citation>
    <scope>NUCLEOTIDE SEQUENCE [LARGE SCALE GENOMIC DNA]</scope>
    <source>
        <strain evidence="2">CBS 339.88</strain>
    </source>
</reference>
<dbReference type="OrthoDB" id="3353710at2759"/>
<sequence>MEALTIRLGQDILWYIFVLNANMEHESEDTLPAITTLLRSSQVCSTWRNFINACPSLWARVVNFDWLQNEDWRNEVIRRTGRSDLFIRGGGKPRLKGIEDAIILIVVQNWPRMRSLDLDFEQADPKSFLIHDSDVWRTLRRPSKILESFQWTLLANNDRNSLAGGVIFSPPEFSIFDNSAPSLRVFIAPNINFSLQASWISQLRRLALNAPIHIGTLLEVLNDLPLLESFEDQDSCMIAHPHSNQLRSASPVVLPHLKEIIIYTTLDIEPSMGLLAKIRPLHGCLLSFYNNPGRSECDPSTRAITAASEVLSSYSGHAELAEAGEVTLSLLEREFVFAVSLPGTDMAFDFAINCCDHLPDFAVKNLFTALKFPDFHHIRVLKLRLRTRQGILHSNPKITEFCASVSSVETLDTTTKTLQFLLRLPGEALKSAFPVLRKVVLHYPELHHVPTIQTFLAFRTASGTPVSTLSIYVIREADLTSLDEFTGLIVAILKYDTVKKEHFKVKEYICGSGRPTQFLITEPE</sequence>
<dbReference type="Gene3D" id="1.20.1280.50">
    <property type="match status" value="1"/>
</dbReference>
<keyword evidence="2" id="KW-1185">Reference proteome</keyword>
<dbReference type="EMBL" id="KL142368">
    <property type="protein sequence ID" value="KDR84535.1"/>
    <property type="molecule type" value="Genomic_DNA"/>
</dbReference>
<evidence type="ECO:0000313" key="1">
    <source>
        <dbReference type="EMBL" id="KDR84535.1"/>
    </source>
</evidence>
<accession>A0A067TMV0</accession>
<evidence type="ECO:0000313" key="2">
    <source>
        <dbReference type="Proteomes" id="UP000027222"/>
    </source>
</evidence>
<dbReference type="SUPFAM" id="SSF81383">
    <property type="entry name" value="F-box domain"/>
    <property type="match status" value="1"/>
</dbReference>